<evidence type="ECO:0000313" key="2">
    <source>
        <dbReference type="EMBL" id="GAF80688.1"/>
    </source>
</evidence>
<feature type="non-terminal residue" evidence="2">
    <location>
        <position position="1"/>
    </location>
</feature>
<gene>
    <name evidence="2" type="ORF">S01H1_08986</name>
</gene>
<proteinExistence type="predicted"/>
<evidence type="ECO:0000256" key="1">
    <source>
        <dbReference type="SAM" id="MobiDB-lite"/>
    </source>
</evidence>
<name>X0SI02_9ZZZZ</name>
<sequence>TGKGGQEYNPSSLILESHETDFSQEGAKHR</sequence>
<accession>X0SI02</accession>
<reference evidence="2" key="1">
    <citation type="journal article" date="2014" name="Front. Microbiol.">
        <title>High frequency of phylogenetically diverse reductive dehalogenase-homologous genes in deep subseafloor sedimentary metagenomes.</title>
        <authorList>
            <person name="Kawai M."/>
            <person name="Futagami T."/>
            <person name="Toyoda A."/>
            <person name="Takaki Y."/>
            <person name="Nishi S."/>
            <person name="Hori S."/>
            <person name="Arai W."/>
            <person name="Tsubouchi T."/>
            <person name="Morono Y."/>
            <person name="Uchiyama I."/>
            <person name="Ito T."/>
            <person name="Fujiyama A."/>
            <person name="Inagaki F."/>
            <person name="Takami H."/>
        </authorList>
    </citation>
    <scope>NUCLEOTIDE SEQUENCE</scope>
    <source>
        <strain evidence="2">Expedition CK06-06</strain>
    </source>
</reference>
<feature type="region of interest" description="Disordered" evidence="1">
    <location>
        <begin position="1"/>
        <end position="30"/>
    </location>
</feature>
<dbReference type="AlphaFoldDB" id="X0SI02"/>
<comment type="caution">
    <text evidence="2">The sequence shown here is derived from an EMBL/GenBank/DDBJ whole genome shotgun (WGS) entry which is preliminary data.</text>
</comment>
<organism evidence="2">
    <name type="scientific">marine sediment metagenome</name>
    <dbReference type="NCBI Taxonomy" id="412755"/>
    <lineage>
        <taxon>unclassified sequences</taxon>
        <taxon>metagenomes</taxon>
        <taxon>ecological metagenomes</taxon>
    </lineage>
</organism>
<dbReference type="EMBL" id="BARS01004599">
    <property type="protein sequence ID" value="GAF80688.1"/>
    <property type="molecule type" value="Genomic_DNA"/>
</dbReference>
<protein>
    <submittedName>
        <fullName evidence="2">Uncharacterized protein</fullName>
    </submittedName>
</protein>